<evidence type="ECO:0000256" key="1">
    <source>
        <dbReference type="ARBA" id="ARBA00022536"/>
    </source>
</evidence>
<dbReference type="Proteomes" id="UP000250572">
    <property type="component" value="Unassembled WGS sequence"/>
</dbReference>
<dbReference type="GO" id="GO:0005044">
    <property type="term" value="F:scavenger receptor activity"/>
    <property type="evidence" value="ECO:0007669"/>
    <property type="project" value="InterPro"/>
</dbReference>
<evidence type="ECO:0000256" key="2">
    <source>
        <dbReference type="PROSITE-ProRule" id="PRU00076"/>
    </source>
</evidence>
<dbReference type="PROSITE" id="PS01186">
    <property type="entry name" value="EGF_2"/>
    <property type="match status" value="1"/>
</dbReference>
<evidence type="ECO:0000313" key="4">
    <source>
        <dbReference type="EMBL" id="PWA23322.1"/>
    </source>
</evidence>
<dbReference type="InterPro" id="IPR000742">
    <property type="entry name" value="EGF"/>
</dbReference>
<accession>A0A315VK63</accession>
<evidence type="ECO:0000259" key="3">
    <source>
        <dbReference type="PROSITE" id="PS50026"/>
    </source>
</evidence>
<dbReference type="Pfam" id="PF00053">
    <property type="entry name" value="EGF_laminin"/>
    <property type="match status" value="2"/>
</dbReference>
<reference evidence="4 5" key="1">
    <citation type="journal article" date="2018" name="G3 (Bethesda)">
        <title>A High-Quality Reference Genome for the Invasive Mosquitofish Gambusia affinis Using a Chicago Library.</title>
        <authorList>
            <person name="Hoffberg S.L."/>
            <person name="Troendle N.J."/>
            <person name="Glenn T.C."/>
            <person name="Mahmud O."/>
            <person name="Louha S."/>
            <person name="Chalopin D."/>
            <person name="Bennetzen J.L."/>
            <person name="Mauricio R."/>
        </authorList>
    </citation>
    <scope>NUCLEOTIDE SEQUENCE [LARGE SCALE GENOMIC DNA]</scope>
    <source>
        <strain evidence="4">NE01/NJP1002.9</strain>
        <tissue evidence="4">Muscle</tissue>
    </source>
</reference>
<organism evidence="4 5">
    <name type="scientific">Gambusia affinis</name>
    <name type="common">Western mosquitofish</name>
    <name type="synonym">Heterandria affinis</name>
    <dbReference type="NCBI Taxonomy" id="33528"/>
    <lineage>
        <taxon>Eukaryota</taxon>
        <taxon>Metazoa</taxon>
        <taxon>Chordata</taxon>
        <taxon>Craniata</taxon>
        <taxon>Vertebrata</taxon>
        <taxon>Euteleostomi</taxon>
        <taxon>Actinopterygii</taxon>
        <taxon>Neopterygii</taxon>
        <taxon>Teleostei</taxon>
        <taxon>Neoteleostei</taxon>
        <taxon>Acanthomorphata</taxon>
        <taxon>Ovalentaria</taxon>
        <taxon>Atherinomorphae</taxon>
        <taxon>Cyprinodontiformes</taxon>
        <taxon>Poeciliidae</taxon>
        <taxon>Poeciliinae</taxon>
        <taxon>Gambusia</taxon>
    </lineage>
</organism>
<comment type="caution">
    <text evidence="2">Lacks conserved residue(s) required for the propagation of feature annotation.</text>
</comment>
<keyword evidence="5" id="KW-1185">Reference proteome</keyword>
<dbReference type="PANTHER" id="PTHR24043">
    <property type="entry name" value="SCAVENGER RECEPTOR CLASS F"/>
    <property type="match status" value="1"/>
</dbReference>
<feature type="disulfide bond" evidence="2">
    <location>
        <begin position="224"/>
        <end position="233"/>
    </location>
</feature>
<dbReference type="AlphaFoldDB" id="A0A315VK63"/>
<feature type="domain" description="EGF-like" evidence="3">
    <location>
        <begin position="199"/>
        <end position="234"/>
    </location>
</feature>
<comment type="caution">
    <text evidence="4">The sequence shown here is derived from an EMBL/GenBank/DDBJ whole genome shotgun (WGS) entry which is preliminary data.</text>
</comment>
<dbReference type="InterPro" id="IPR042635">
    <property type="entry name" value="MEGF10/SREC1/2-like"/>
</dbReference>
<gene>
    <name evidence="4" type="ORF">CCH79_00018918</name>
</gene>
<dbReference type="EMBL" id="NHOQ01001616">
    <property type="protein sequence ID" value="PWA23322.1"/>
    <property type="molecule type" value="Genomic_DNA"/>
</dbReference>
<name>A0A315VK63_GAMAF</name>
<dbReference type="PROSITE" id="PS50026">
    <property type="entry name" value="EGF_3"/>
    <property type="match status" value="1"/>
</dbReference>
<dbReference type="PROSITE" id="PS00022">
    <property type="entry name" value="EGF_1"/>
    <property type="match status" value="2"/>
</dbReference>
<keyword evidence="2" id="KW-1015">Disulfide bond</keyword>
<dbReference type="SMART" id="SM00181">
    <property type="entry name" value="EGF"/>
    <property type="match status" value="2"/>
</dbReference>
<dbReference type="CDD" id="cd00054">
    <property type="entry name" value="EGF_CA"/>
    <property type="match status" value="1"/>
</dbReference>
<proteinExistence type="predicted"/>
<keyword evidence="1 2" id="KW-0245">EGF-like domain</keyword>
<dbReference type="PANTHER" id="PTHR24043:SF8">
    <property type="entry name" value="EGF-LIKE DOMAIN-CONTAINING PROTEIN"/>
    <property type="match status" value="1"/>
</dbReference>
<dbReference type="InterPro" id="IPR002049">
    <property type="entry name" value="LE_dom"/>
</dbReference>
<evidence type="ECO:0000313" key="5">
    <source>
        <dbReference type="Proteomes" id="UP000250572"/>
    </source>
</evidence>
<dbReference type="Gene3D" id="2.170.300.10">
    <property type="entry name" value="Tie2 ligand-binding domain superfamily"/>
    <property type="match status" value="1"/>
</dbReference>
<protein>
    <recommendedName>
        <fullName evidence="3">EGF-like domain-containing protein</fullName>
    </recommendedName>
</protein>
<sequence>MWAESPGRRPPVSGGSDPACTSGFCFCLRGGETRRRFEAPFHQHHAEGKLVRVDQKTDVLVGLIRSQEKRRSFRSGCEKAFGFLKEFIGPVLKAPAKPPLSDAGQDYFQRRIDPLLGVGLFRPLMAPESHSADETDQNRAELHSVHCDSVCSEGLWGPNCSSSCSCENGGSCSPEDGGCVCAAGYRGTNCRRSCPSGFYGAQCSEVCRCQNGADCDHIGGHCSCRTGFMGPSCELSESPPPAVFLSLSGCL</sequence>